<evidence type="ECO:0000256" key="4">
    <source>
        <dbReference type="ARBA" id="ARBA00022679"/>
    </source>
</evidence>
<reference evidence="14" key="2">
    <citation type="submission" date="2015-02" db="UniProtKB">
        <authorList>
            <consortium name="EnsemblMetazoa"/>
        </authorList>
    </citation>
    <scope>IDENTIFICATION</scope>
</reference>
<dbReference type="Pfam" id="PF25133">
    <property type="entry name" value="TYW2_N_2"/>
    <property type="match status" value="1"/>
</dbReference>
<comment type="subunit">
    <text evidence="11">Monomer.</text>
</comment>
<dbReference type="InterPro" id="IPR029063">
    <property type="entry name" value="SAM-dependent_MTases_sf"/>
</dbReference>
<evidence type="ECO:0000256" key="10">
    <source>
        <dbReference type="ARBA" id="ARBA00047783"/>
    </source>
</evidence>
<evidence type="ECO:0000256" key="2">
    <source>
        <dbReference type="ARBA" id="ARBA00022490"/>
    </source>
</evidence>
<dbReference type="AlphaFoldDB" id="T1JKQ1"/>
<dbReference type="GO" id="GO:0005634">
    <property type="term" value="C:nucleus"/>
    <property type="evidence" value="ECO:0007669"/>
    <property type="project" value="UniProtKB-SubCell"/>
</dbReference>
<dbReference type="Gene3D" id="3.30.300.110">
    <property type="entry name" value="Met-10+ protein-like domains"/>
    <property type="match status" value="1"/>
</dbReference>
<evidence type="ECO:0000256" key="5">
    <source>
        <dbReference type="ARBA" id="ARBA00022691"/>
    </source>
</evidence>
<comment type="catalytic activity">
    <reaction evidence="10 11">
        <text>guanosine(37) in tRNA + S-adenosyl-L-methionine = N(1)-methylguanosine(37) in tRNA + S-adenosyl-L-homocysteine + H(+)</text>
        <dbReference type="Rhea" id="RHEA:36899"/>
        <dbReference type="Rhea" id="RHEA-COMP:10145"/>
        <dbReference type="Rhea" id="RHEA-COMP:10147"/>
        <dbReference type="ChEBI" id="CHEBI:15378"/>
        <dbReference type="ChEBI" id="CHEBI:57856"/>
        <dbReference type="ChEBI" id="CHEBI:59789"/>
        <dbReference type="ChEBI" id="CHEBI:73542"/>
        <dbReference type="ChEBI" id="CHEBI:74269"/>
        <dbReference type="EC" id="2.1.1.228"/>
    </reaction>
</comment>
<dbReference type="PROSITE" id="PS51684">
    <property type="entry name" value="SAM_MT_TRM5_TYW2"/>
    <property type="match status" value="1"/>
</dbReference>
<dbReference type="EC" id="2.1.1.228" evidence="11"/>
<evidence type="ECO:0000256" key="6">
    <source>
        <dbReference type="ARBA" id="ARBA00022694"/>
    </source>
</evidence>
<evidence type="ECO:0000256" key="3">
    <source>
        <dbReference type="ARBA" id="ARBA00022603"/>
    </source>
</evidence>
<proteinExistence type="inferred from homology"/>
<evidence type="ECO:0000313" key="15">
    <source>
        <dbReference type="Proteomes" id="UP000014500"/>
    </source>
</evidence>
<dbReference type="GO" id="GO:0005759">
    <property type="term" value="C:mitochondrial matrix"/>
    <property type="evidence" value="ECO:0007669"/>
    <property type="project" value="UniProtKB-SubCell"/>
</dbReference>
<comment type="function">
    <text evidence="11">Specifically methylates the N1 position of guanosine-37 in various cytoplasmic and mitochondrial tRNAs. Methylation is not dependent on the nature of the nucleoside 5' of the target nucleoside. This is the first step in the biosynthesis of wybutosine (yW), a modified base adjacent to the anticodon of tRNAs and required for accurate decoding.</text>
</comment>
<evidence type="ECO:0000256" key="1">
    <source>
        <dbReference type="ARBA" id="ARBA00009775"/>
    </source>
</evidence>
<evidence type="ECO:0000256" key="7">
    <source>
        <dbReference type="ARBA" id="ARBA00023128"/>
    </source>
</evidence>
<keyword evidence="6 11" id="KW-0819">tRNA processing</keyword>
<sequence>MASPKKSRRGNRSNHPHLAGSAVTIRRERSFSRSTKRIISNVFHNAAALFPDATVKARTAKVANLTGISICSVYNIRRELSQKGRFAAPKRKQKCMNMKKSSSRRLDLDNFQLTYLRRIVHDFIRENNVPTVRKVLEKIHEDTVIPKISRTSLHNVLKQLGFKYEKNASPPTLIERDDITAWRRRYLRYIRNYRRENRHIYYLDETWINEGECFHNSWHGTTIKTEEDAVAKQVFLSGTSTGSSLHTGEGKRLIVAHIGSVDGFVPDAHLVLNAIAKITSENWQNYVNRVITTEDEFWALDDLVEELIEPVNFQVNTGDSDSSDSSESEDDMSEASTSWINYTTQDTFLYEDEFLFNQKNGHLFTRGISLKSRANGRWESKFLGLKELAKRFWQSFENSTGKMLKPPDSVRGMTQLNKEAFKLVVQVPVFEVDVKNLRPTLQLLKPYFLKLVQFNNVEDTANASMKRIILDPDKINVDGSSTFTHSEKESLKTYDLSTEKLQWIEIVINYDNWKYETILKSVLPDDMEGSSSYSRVGHILHLNIRNHLIDYRFLIGQVLLDKLNGVSLIVNKTNIIESTYRNFQMEIIAGEGSTVTTVKENGRTYIFDFAKVYWNPRLSTEHERLVKCLKRNDILFDVFAGVGPFAVPAAKKNCKVFANDLNPESYKWLCVNVKKNKIESLVKCFNLDGKDFIENVFRNEVTDLWKNFANELHAKRTIHVTMNLPATALEFLPLFKDIEDDAKKLLREKLNLSDNVMLEYVYVRNVATTKHMVRFTL</sequence>
<keyword evidence="4 11" id="KW-0808">Transferase</keyword>
<feature type="region of interest" description="Disordered" evidence="12">
    <location>
        <begin position="1"/>
        <end position="22"/>
    </location>
</feature>
<dbReference type="Pfam" id="PF02475">
    <property type="entry name" value="TRM5-TYW2_MTfase"/>
    <property type="match status" value="1"/>
</dbReference>
<keyword evidence="8 11" id="KW-0539">Nucleus</keyword>
<name>T1JKQ1_STRMM</name>
<dbReference type="eggNOG" id="KOG2078">
    <property type="taxonomic scope" value="Eukaryota"/>
</dbReference>
<keyword evidence="2 11" id="KW-0963">Cytoplasm</keyword>
<dbReference type="Gene3D" id="3.40.50.150">
    <property type="entry name" value="Vaccinia Virus protein VP39"/>
    <property type="match status" value="1"/>
</dbReference>
<feature type="compositionally biased region" description="Acidic residues" evidence="12">
    <location>
        <begin position="321"/>
        <end position="333"/>
    </location>
</feature>
<feature type="region of interest" description="Disordered" evidence="12">
    <location>
        <begin position="314"/>
        <end position="335"/>
    </location>
</feature>
<evidence type="ECO:0000256" key="8">
    <source>
        <dbReference type="ARBA" id="ARBA00023242"/>
    </source>
</evidence>
<comment type="function">
    <text evidence="9">Involved in mitochondrial tRNA methylation. Specifically methylates the N1 position of guanosine-37 in various tRNAs. Methylation is not dependent on the nature of the nucleoside 5' of the target nucleoside. This is the first step in the biosynthesis of wybutosine (yW), a modified base adjacent to the anticodon of tRNAs and required for accurate decoding.</text>
</comment>
<dbReference type="FunFam" id="3.30.300.110:FF:000001">
    <property type="entry name" value="tRNA (guanine(37)-N1)-methyltransferase"/>
    <property type="match status" value="1"/>
</dbReference>
<protein>
    <recommendedName>
        <fullName evidence="11">tRNA (guanine(37)-N1)-methyltransferase</fullName>
        <ecNumber evidence="11">2.1.1.228</ecNumber>
    </recommendedName>
    <alternativeName>
        <fullName evidence="11">M1G-methyltransferase</fullName>
    </alternativeName>
    <alternativeName>
        <fullName evidence="11">tRNA [GM37] methyltransferase</fullName>
    </alternativeName>
    <alternativeName>
        <fullName evidence="11">tRNA methyltransferase 5 homolog</fullName>
    </alternativeName>
</protein>
<feature type="compositionally biased region" description="Basic residues" evidence="12">
    <location>
        <begin position="1"/>
        <end position="15"/>
    </location>
</feature>
<dbReference type="GO" id="GO:0002939">
    <property type="term" value="P:tRNA N1-guanine methylation"/>
    <property type="evidence" value="ECO:0007669"/>
    <property type="project" value="TreeGrafter"/>
</dbReference>
<evidence type="ECO:0000259" key="13">
    <source>
        <dbReference type="PROSITE" id="PS51684"/>
    </source>
</evidence>
<feature type="binding site" evidence="11">
    <location>
        <begin position="688"/>
        <end position="689"/>
    </location>
    <ligand>
        <name>S-adenosyl-L-methionine</name>
        <dbReference type="ChEBI" id="CHEBI:59789"/>
    </ligand>
</feature>
<evidence type="ECO:0000256" key="12">
    <source>
        <dbReference type="SAM" id="MobiDB-lite"/>
    </source>
</evidence>
<dbReference type="InterPro" id="IPR056743">
    <property type="entry name" value="TRM5-TYW2-like_MTfase"/>
</dbReference>
<feature type="binding site" evidence="11">
    <location>
        <position position="723"/>
    </location>
    <ligand>
        <name>S-adenosyl-L-methionine</name>
        <dbReference type="ChEBI" id="CHEBI:59789"/>
    </ligand>
</feature>
<dbReference type="SUPFAM" id="SSF53335">
    <property type="entry name" value="S-adenosyl-L-methionine-dependent methyltransferases"/>
    <property type="match status" value="1"/>
</dbReference>
<dbReference type="GO" id="GO:0070901">
    <property type="term" value="P:mitochondrial tRNA methylation"/>
    <property type="evidence" value="ECO:0007669"/>
    <property type="project" value="UniProtKB-ARBA"/>
</dbReference>
<feature type="domain" description="SAM-dependent methyltransferase TRM5/TYW2-type" evidence="13">
    <location>
        <begin position="533"/>
        <end position="777"/>
    </location>
</feature>
<reference evidence="15" key="1">
    <citation type="submission" date="2011-05" db="EMBL/GenBank/DDBJ databases">
        <authorList>
            <person name="Richards S.R."/>
            <person name="Qu J."/>
            <person name="Jiang H."/>
            <person name="Jhangiani S.N."/>
            <person name="Agravi P."/>
            <person name="Goodspeed R."/>
            <person name="Gross S."/>
            <person name="Mandapat C."/>
            <person name="Jackson L."/>
            <person name="Mathew T."/>
            <person name="Pu L."/>
            <person name="Thornton R."/>
            <person name="Saada N."/>
            <person name="Wilczek-Boney K.B."/>
            <person name="Lee S."/>
            <person name="Kovar C."/>
            <person name="Wu Y."/>
            <person name="Scherer S.E."/>
            <person name="Worley K.C."/>
            <person name="Muzny D.M."/>
            <person name="Gibbs R."/>
        </authorList>
    </citation>
    <scope>NUCLEOTIDE SEQUENCE</scope>
    <source>
        <strain evidence="15">Brora</strain>
    </source>
</reference>
<evidence type="ECO:0000256" key="11">
    <source>
        <dbReference type="HAMAP-Rule" id="MF_03152"/>
    </source>
</evidence>
<dbReference type="EnsemblMetazoa" id="SMAR014431-RA">
    <property type="protein sequence ID" value="SMAR014431-PA"/>
    <property type="gene ID" value="SMAR014431"/>
</dbReference>
<dbReference type="Proteomes" id="UP000014500">
    <property type="component" value="Unassembled WGS sequence"/>
</dbReference>
<comment type="subcellular location">
    <subcellularLocation>
        <location evidence="11">Mitochondrion matrix</location>
    </subcellularLocation>
    <subcellularLocation>
        <location evidence="11">Nucleus</location>
    </subcellularLocation>
    <subcellularLocation>
        <location evidence="11">Cytoplasm</location>
    </subcellularLocation>
    <text evidence="11">Predominantly in the mitochondria and in the nucleus.</text>
</comment>
<dbReference type="EMBL" id="JH431850">
    <property type="status" value="NOT_ANNOTATED_CDS"/>
    <property type="molecule type" value="Genomic_DNA"/>
</dbReference>
<feature type="binding site" evidence="11">
    <location>
        <position position="622"/>
    </location>
    <ligand>
        <name>S-adenosyl-L-methionine</name>
        <dbReference type="ChEBI" id="CHEBI:59789"/>
    </ligand>
</feature>
<dbReference type="PANTHER" id="PTHR23245:SF36">
    <property type="entry name" value="TRNA (GUANINE(37)-N1)-METHYLTRANSFERASE"/>
    <property type="match status" value="1"/>
</dbReference>
<dbReference type="InterPro" id="IPR025792">
    <property type="entry name" value="tRNA_Gua_MeTrfase_euk"/>
</dbReference>
<feature type="binding site" evidence="11">
    <location>
        <begin position="660"/>
        <end position="661"/>
    </location>
    <ligand>
        <name>S-adenosyl-L-methionine</name>
        <dbReference type="ChEBI" id="CHEBI:59789"/>
    </ligand>
</feature>
<keyword evidence="15" id="KW-1185">Reference proteome</keyword>
<comment type="similarity">
    <text evidence="11">Belongs to the TRM5 / TYW2 family.</text>
</comment>
<keyword evidence="3 11" id="KW-0489">Methyltransferase</keyword>
<dbReference type="InterPro" id="IPR056744">
    <property type="entry name" value="TRM5/TYW2-like_N"/>
</dbReference>
<dbReference type="PANTHER" id="PTHR23245">
    <property type="entry name" value="TRNA METHYLTRANSFERASE"/>
    <property type="match status" value="1"/>
</dbReference>
<accession>T1JKQ1</accession>
<dbReference type="PhylomeDB" id="T1JKQ1"/>
<keyword evidence="7 11" id="KW-0496">Mitochondrion</keyword>
<comment type="similarity">
    <text evidence="1">Belongs to the class I-like SAM-binding methyltransferase superfamily. TRM5/TYW2 family.</text>
</comment>
<evidence type="ECO:0000256" key="9">
    <source>
        <dbReference type="ARBA" id="ARBA00045951"/>
    </source>
</evidence>
<organism evidence="14 15">
    <name type="scientific">Strigamia maritima</name>
    <name type="common">European centipede</name>
    <name type="synonym">Geophilus maritimus</name>
    <dbReference type="NCBI Taxonomy" id="126957"/>
    <lineage>
        <taxon>Eukaryota</taxon>
        <taxon>Metazoa</taxon>
        <taxon>Ecdysozoa</taxon>
        <taxon>Arthropoda</taxon>
        <taxon>Myriapoda</taxon>
        <taxon>Chilopoda</taxon>
        <taxon>Pleurostigmophora</taxon>
        <taxon>Geophilomorpha</taxon>
        <taxon>Linotaeniidae</taxon>
        <taxon>Strigamia</taxon>
    </lineage>
</organism>
<dbReference type="STRING" id="126957.T1JKQ1"/>
<evidence type="ECO:0000313" key="14">
    <source>
        <dbReference type="EnsemblMetazoa" id="SMAR014431-PA"/>
    </source>
</evidence>
<dbReference type="HOGENOM" id="CLU_360299_0_0_1"/>
<dbReference type="InterPro" id="IPR030382">
    <property type="entry name" value="MeTrfase_TRM5/TYW2"/>
</dbReference>
<dbReference type="GO" id="GO:0052906">
    <property type="term" value="F:tRNA (guanine(37)-N1)-methyltransferase activity"/>
    <property type="evidence" value="ECO:0007669"/>
    <property type="project" value="UniProtKB-UniRule"/>
</dbReference>
<keyword evidence="5 11" id="KW-0949">S-adenosyl-L-methionine</keyword>
<dbReference type="HAMAP" id="MF_03152">
    <property type="entry name" value="TRM5"/>
    <property type="match status" value="1"/>
</dbReference>